<sequence>LNVTEGKFVLDTVAGCTEYKSLLDVVVNAFYAEDGRYCLIPERNLYVVICYLATFQLEELGLQHFSRIVKSLDTAKMQKFLRFFFNNLHLNTWIKDEWSHFYDSLYVKENLIDPLLRWQPKVQQLIEQLTNKLNNHATTVKTSTVTQPKEFNLTVPKPRAIPLPVPIHLPVLEKRRPVPPSTYKPPKEIKQLEEIKEKNFQKASDLLLKANTDRFRCATMKPEKREYKCIITLSQSASCSYQALLITYLLVLIDNIPIKLNTAAILREGALYQRKMEEELKRVENLEQGFGDPSEFLEWQKQMLGKDLEEQLAEIECRRLQGKLSHEEAVLARQNVIQENKKKADLLREEKAELMHQHAEKRLQEQKEMKELAEQVMEGHKNVKQVKTKLQEYKQQIAQQVSEESGELLRQALKEEEEKAKKRYELIQQIRALESIPGIRHKFVDLTETGGHGLFCEMSIVELRERLALLKEAQKAAEEEKRDQIIHEKQAKEQLILEKLDQISQFRAELGRAAALKQEEKKKKAQAGERPMKDERILNLQRKIVEKKTERKKQAGLL</sequence>
<feature type="non-terminal residue" evidence="2">
    <location>
        <position position="558"/>
    </location>
</feature>
<proteinExistence type="predicted"/>
<evidence type="ECO:0000313" key="2">
    <source>
        <dbReference type="EMBL" id="NWU16491.1"/>
    </source>
</evidence>
<dbReference type="EMBL" id="VZRE01013824">
    <property type="protein sequence ID" value="NWU16491.1"/>
    <property type="molecule type" value="Genomic_DNA"/>
</dbReference>
<comment type="caution">
    <text evidence="2">The sequence shown here is derived from an EMBL/GenBank/DDBJ whole genome shotgun (WGS) entry which is preliminary data.</text>
</comment>
<organism evidence="2 3">
    <name type="scientific">Cephalopterus ornatus</name>
    <name type="common">Amazonian umbrellabird</name>
    <dbReference type="NCBI Taxonomy" id="114276"/>
    <lineage>
        <taxon>Eukaryota</taxon>
        <taxon>Metazoa</taxon>
        <taxon>Chordata</taxon>
        <taxon>Craniata</taxon>
        <taxon>Vertebrata</taxon>
        <taxon>Euteleostomi</taxon>
        <taxon>Archelosauria</taxon>
        <taxon>Archosauria</taxon>
        <taxon>Dinosauria</taxon>
        <taxon>Saurischia</taxon>
        <taxon>Theropoda</taxon>
        <taxon>Coelurosauria</taxon>
        <taxon>Aves</taxon>
        <taxon>Neognathae</taxon>
        <taxon>Neoaves</taxon>
        <taxon>Telluraves</taxon>
        <taxon>Australaves</taxon>
        <taxon>Passeriformes</taxon>
        <taxon>Cotingidae</taxon>
        <taxon>Cephalopterus</taxon>
    </lineage>
</organism>
<gene>
    <name evidence="2" type="primary">Cfap99</name>
    <name evidence="2" type="ORF">CEPORN_R02296</name>
</gene>
<dbReference type="PANTHER" id="PTHR34649:SF1">
    <property type="entry name" value="CILIA- AND FLAGELLA-ASSOCIATED PROTEIN 99"/>
    <property type="match status" value="1"/>
</dbReference>
<accession>A0A7K5UKX9</accession>
<evidence type="ECO:0000313" key="3">
    <source>
        <dbReference type="Proteomes" id="UP000543364"/>
    </source>
</evidence>
<feature type="coiled-coil region" evidence="1">
    <location>
        <begin position="337"/>
        <end position="430"/>
    </location>
</feature>
<protein>
    <submittedName>
        <fullName evidence="2">CFA99 protein</fullName>
    </submittedName>
</protein>
<dbReference type="PANTHER" id="PTHR34649">
    <property type="entry name" value="CILIA- AND FLAGELLA-ASSOCIATED PROTEIN 99"/>
    <property type="match status" value="1"/>
</dbReference>
<keyword evidence="3" id="KW-1185">Reference proteome</keyword>
<feature type="coiled-coil region" evidence="1">
    <location>
        <begin position="460"/>
        <end position="490"/>
    </location>
</feature>
<dbReference type="AlphaFoldDB" id="A0A7K5UKX9"/>
<keyword evidence="1" id="KW-0175">Coiled coil</keyword>
<dbReference type="Proteomes" id="UP000543364">
    <property type="component" value="Unassembled WGS sequence"/>
</dbReference>
<dbReference type="InterPro" id="IPR039341">
    <property type="entry name" value="CFAP99"/>
</dbReference>
<feature type="non-terminal residue" evidence="2">
    <location>
        <position position="1"/>
    </location>
</feature>
<reference evidence="2 3" key="1">
    <citation type="submission" date="2019-09" db="EMBL/GenBank/DDBJ databases">
        <title>Bird 10,000 Genomes (B10K) Project - Family phase.</title>
        <authorList>
            <person name="Zhang G."/>
        </authorList>
    </citation>
    <scope>NUCLEOTIDE SEQUENCE [LARGE SCALE GENOMIC DNA]</scope>
    <source>
        <strain evidence="2">B10K-DU-001-01</strain>
        <tissue evidence="2">Muscle</tissue>
    </source>
</reference>
<name>A0A7K5UKX9_CEPOR</name>
<evidence type="ECO:0000256" key="1">
    <source>
        <dbReference type="SAM" id="Coils"/>
    </source>
</evidence>